<dbReference type="GO" id="GO:0015159">
    <property type="term" value="F:polysaccharide transmembrane transporter activity"/>
    <property type="evidence" value="ECO:0007669"/>
    <property type="project" value="InterPro"/>
</dbReference>
<proteinExistence type="predicted"/>
<evidence type="ECO:0000259" key="4">
    <source>
        <dbReference type="Pfam" id="PF10531"/>
    </source>
</evidence>
<dbReference type="PANTHER" id="PTHR33619">
    <property type="entry name" value="POLYSACCHARIDE EXPORT PROTEIN GFCE-RELATED"/>
    <property type="match status" value="1"/>
</dbReference>
<feature type="domain" description="Polysaccharide export protein N-terminal" evidence="3">
    <location>
        <begin position="40"/>
        <end position="115"/>
    </location>
</feature>
<keyword evidence="2" id="KW-0812">Transmembrane</keyword>
<dbReference type="Pfam" id="PF25994">
    <property type="entry name" value="HH_AprE"/>
    <property type="match status" value="1"/>
</dbReference>
<dbReference type="InterPro" id="IPR049712">
    <property type="entry name" value="Poly_export"/>
</dbReference>
<feature type="domain" description="AprE-like long alpha-helical hairpin" evidence="5">
    <location>
        <begin position="171"/>
        <end position="360"/>
    </location>
</feature>
<gene>
    <name evidence="6" type="ORF">EMEDMD4_570022</name>
</gene>
<keyword evidence="1" id="KW-0732">Signal</keyword>
<dbReference type="RefSeq" id="WP_101792656.1">
    <property type="nucleotide sequence ID" value="NZ_CABFNB010000125.1"/>
</dbReference>
<dbReference type="Proteomes" id="UP000507954">
    <property type="component" value="Unassembled WGS sequence"/>
</dbReference>
<dbReference type="Gene3D" id="3.30.1950.10">
    <property type="entry name" value="wza like domain"/>
    <property type="match status" value="1"/>
</dbReference>
<evidence type="ECO:0000256" key="2">
    <source>
        <dbReference type="SAM" id="Phobius"/>
    </source>
</evidence>
<feature type="domain" description="Soluble ligand binding" evidence="4">
    <location>
        <begin position="121"/>
        <end position="156"/>
    </location>
</feature>
<dbReference type="AlphaFoldDB" id="A0A508X2S1"/>
<keyword evidence="2" id="KW-1133">Transmembrane helix</keyword>
<keyword evidence="2" id="KW-0472">Membrane</keyword>
<accession>A0A508X2S1</accession>
<feature type="transmembrane region" description="Helical" evidence="2">
    <location>
        <begin position="15"/>
        <end position="35"/>
    </location>
</feature>
<evidence type="ECO:0000256" key="1">
    <source>
        <dbReference type="ARBA" id="ARBA00022729"/>
    </source>
</evidence>
<evidence type="ECO:0000259" key="3">
    <source>
        <dbReference type="Pfam" id="PF02563"/>
    </source>
</evidence>
<dbReference type="InterPro" id="IPR019554">
    <property type="entry name" value="Soluble_ligand-bd"/>
</dbReference>
<dbReference type="Gene3D" id="3.10.560.10">
    <property type="entry name" value="Outer membrane lipoprotein wza domain like"/>
    <property type="match status" value="1"/>
</dbReference>
<evidence type="ECO:0000313" key="6">
    <source>
        <dbReference type="EMBL" id="VTZ64142.1"/>
    </source>
</evidence>
<dbReference type="InterPro" id="IPR058781">
    <property type="entry name" value="HH_AprE-like"/>
</dbReference>
<dbReference type="InterPro" id="IPR003715">
    <property type="entry name" value="Poly_export_N"/>
</dbReference>
<name>A0A508X2S1_9HYPH</name>
<dbReference type="EMBL" id="CABFNB010000125">
    <property type="protein sequence ID" value="VTZ64142.1"/>
    <property type="molecule type" value="Genomic_DNA"/>
</dbReference>
<organism evidence="6">
    <name type="scientific">Sinorhizobium medicae</name>
    <dbReference type="NCBI Taxonomy" id="110321"/>
    <lineage>
        <taxon>Bacteria</taxon>
        <taxon>Pseudomonadati</taxon>
        <taxon>Pseudomonadota</taxon>
        <taxon>Alphaproteobacteria</taxon>
        <taxon>Hyphomicrobiales</taxon>
        <taxon>Rhizobiaceae</taxon>
        <taxon>Sinorhizobium/Ensifer group</taxon>
        <taxon>Sinorhizobium</taxon>
    </lineage>
</organism>
<reference evidence="6" key="1">
    <citation type="submission" date="2019-06" db="EMBL/GenBank/DDBJ databases">
        <authorList>
            <person name="Le Quere A."/>
            <person name="Colella S."/>
        </authorList>
    </citation>
    <scope>NUCLEOTIDE SEQUENCE</scope>
    <source>
        <strain evidence="6">EmedicaeMD41</strain>
    </source>
</reference>
<protein>
    <submittedName>
        <fullName evidence="6">Polysaccharide export protein</fullName>
    </submittedName>
</protein>
<sequence>MGISPAACGTILPRLINGAFLLLMVLWVLACAIIGTMPARASDYRLNTGDVLTFDFLDDTELPVTATVSGEGEAQFPLIGAVSVVGLTVPEALERLRGEYRKREILVDPKISLDISTFRPIFVLGEVKTPGSFPFYSGLTVEQAVGLAGGMQVVAANASDRIIARARLRGEIEGARAEIVHEAIYAARLVAQLKSSDKIDLADVPEVARDYVTSVPLDGVIELEEKILKADLAANKSQAQILTEGIAQAEGGIDILNQLVLQQKDVVQNSKEDVDRTATLRKRGLNTESDLSRAENNASAEQAQLLETFATLARSRQEMSELKLQLAKLAADREKDILTQLQAREIAIKKLISQQHSAEEQILLMTAVAEDESKKNQISYTYEIRRNPVGGTPASIKASPLTELVPGDVLTVAIAGM</sequence>
<evidence type="ECO:0000259" key="5">
    <source>
        <dbReference type="Pfam" id="PF25994"/>
    </source>
</evidence>
<dbReference type="Pfam" id="PF02563">
    <property type="entry name" value="Poly_export"/>
    <property type="match status" value="1"/>
</dbReference>
<dbReference type="PANTHER" id="PTHR33619:SF3">
    <property type="entry name" value="POLYSACCHARIDE EXPORT PROTEIN GFCE-RELATED"/>
    <property type="match status" value="1"/>
</dbReference>
<dbReference type="Pfam" id="PF10531">
    <property type="entry name" value="SLBB"/>
    <property type="match status" value="1"/>
</dbReference>